<proteinExistence type="predicted"/>
<sequence>MKPDTTTIISAFYPLKSSPHSIGNYRAWIQNFCKIPSSMVLFTTEEYSFEILQWRRDLLDKTHLIVKPFDTFAMTCPSMLRFWKKQELLDKENGSAELYAMWALKQEMVRIVISQNRFQSKWFCWCDIGIQRYSRLNEFYVSFPSDIERLCIPSRMTFLEVDKIPQKLLDDWDESKPTDYPIPNIAIGSGCIVGDMDAWTEFGEAYKDMLKEFAMRGWFAGKETNVFFAILMEKKMSKPFRLFHAGTFGDPVIPGIEWLCFPVMLGGNMDAELDIRFEPVD</sequence>
<accession>A0A6C0DKH8</accession>
<organism evidence="1">
    <name type="scientific">viral metagenome</name>
    <dbReference type="NCBI Taxonomy" id="1070528"/>
    <lineage>
        <taxon>unclassified sequences</taxon>
        <taxon>metagenomes</taxon>
        <taxon>organismal metagenomes</taxon>
    </lineage>
</organism>
<evidence type="ECO:0000313" key="1">
    <source>
        <dbReference type="EMBL" id="QHT16794.1"/>
    </source>
</evidence>
<name>A0A6C0DKH8_9ZZZZ</name>
<reference evidence="1" key="1">
    <citation type="journal article" date="2020" name="Nature">
        <title>Giant virus diversity and host interactions through global metagenomics.</title>
        <authorList>
            <person name="Schulz F."/>
            <person name="Roux S."/>
            <person name="Paez-Espino D."/>
            <person name="Jungbluth S."/>
            <person name="Walsh D.A."/>
            <person name="Denef V.J."/>
            <person name="McMahon K.D."/>
            <person name="Konstantinidis K.T."/>
            <person name="Eloe-Fadrosh E.A."/>
            <person name="Kyrpides N.C."/>
            <person name="Woyke T."/>
        </authorList>
    </citation>
    <scope>NUCLEOTIDE SEQUENCE</scope>
    <source>
        <strain evidence="1">GVMAG-M-3300023174-189</strain>
    </source>
</reference>
<dbReference type="EMBL" id="MN739626">
    <property type="protein sequence ID" value="QHT16794.1"/>
    <property type="molecule type" value="Genomic_DNA"/>
</dbReference>
<dbReference type="AlphaFoldDB" id="A0A6C0DKH8"/>
<protein>
    <submittedName>
        <fullName evidence="1">Uncharacterized protein</fullName>
    </submittedName>
</protein>